<evidence type="ECO:0000313" key="2">
    <source>
        <dbReference type="EMBL" id="ANC32532.1"/>
    </source>
</evidence>
<gene>
    <name evidence="2" type="ORF">I598_3016</name>
</gene>
<keyword evidence="3" id="KW-1185">Reference proteome</keyword>
<name>A0A161HSL9_9MICO</name>
<reference evidence="2 3" key="1">
    <citation type="submission" date="2016-01" db="EMBL/GenBank/DDBJ databases">
        <title>Complete genome sequence of a soil Actinobacterium, Isoptericola dokdonensis DS-3.</title>
        <authorList>
            <person name="Kwon S.-K."/>
            <person name="Kim J.F."/>
        </authorList>
    </citation>
    <scope>NUCLEOTIDE SEQUENCE [LARGE SCALE GENOMIC DNA]</scope>
    <source>
        <strain evidence="2 3">DS-3</strain>
    </source>
</reference>
<dbReference type="KEGG" id="ido:I598_3016"/>
<dbReference type="AlphaFoldDB" id="A0A161HSL9"/>
<evidence type="ECO:0000313" key="3">
    <source>
        <dbReference type="Proteomes" id="UP000076794"/>
    </source>
</evidence>
<evidence type="ECO:0008006" key="4">
    <source>
        <dbReference type="Google" id="ProtNLM"/>
    </source>
</evidence>
<keyword evidence="1" id="KW-1133">Transmembrane helix</keyword>
<feature type="transmembrane region" description="Helical" evidence="1">
    <location>
        <begin position="37"/>
        <end position="63"/>
    </location>
</feature>
<dbReference type="PATRIC" id="fig|1300344.3.peg.3035"/>
<accession>A0A161HSL9</accession>
<feature type="transmembrane region" description="Helical" evidence="1">
    <location>
        <begin position="84"/>
        <end position="104"/>
    </location>
</feature>
<dbReference type="Pfam" id="PF11377">
    <property type="entry name" value="DUF3180"/>
    <property type="match status" value="1"/>
</dbReference>
<dbReference type="EMBL" id="CP014209">
    <property type="protein sequence ID" value="ANC32532.1"/>
    <property type="molecule type" value="Genomic_DNA"/>
</dbReference>
<proteinExistence type="predicted"/>
<dbReference type="OrthoDB" id="3257239at2"/>
<keyword evidence="1" id="KW-0472">Membrane</keyword>
<dbReference type="Proteomes" id="UP000076794">
    <property type="component" value="Chromosome"/>
</dbReference>
<feature type="transmembrane region" description="Helical" evidence="1">
    <location>
        <begin position="116"/>
        <end position="136"/>
    </location>
</feature>
<dbReference type="InterPro" id="IPR021517">
    <property type="entry name" value="DUF3180"/>
</dbReference>
<organism evidence="2 3">
    <name type="scientific">Isoptericola dokdonensis DS-3</name>
    <dbReference type="NCBI Taxonomy" id="1300344"/>
    <lineage>
        <taxon>Bacteria</taxon>
        <taxon>Bacillati</taxon>
        <taxon>Actinomycetota</taxon>
        <taxon>Actinomycetes</taxon>
        <taxon>Micrococcales</taxon>
        <taxon>Promicromonosporaceae</taxon>
        <taxon>Isoptericola</taxon>
    </lineage>
</organism>
<keyword evidence="1" id="KW-0812">Transmembrane</keyword>
<dbReference type="RefSeq" id="WP_068203779.1">
    <property type="nucleotide sequence ID" value="NZ_CP014209.1"/>
</dbReference>
<dbReference type="STRING" id="1300344.I598_3016"/>
<evidence type="ECO:0000256" key="1">
    <source>
        <dbReference type="SAM" id="Phobius"/>
    </source>
</evidence>
<sequence>MRRTRVRTLAGLTILVAVGGAAILRLLEGRGTYLPGAAWVEVVALVLLAGLVLWAGWGVRAYLKGDRPELDGLRAARTFAMAKAAAYTGALLAGRYAAAVIVVLPQLEVEARRAQAVVSGVAVVAAVGLAVVGLVVEKFCQLPPPEDGAEDAEPLAS</sequence>
<protein>
    <recommendedName>
        <fullName evidence="4">DUF3180 domain-containing protein</fullName>
    </recommendedName>
</protein>